<dbReference type="InterPro" id="IPR027268">
    <property type="entry name" value="Peptidase_M4/M1_CTD_sf"/>
</dbReference>
<dbReference type="Pfam" id="PF01433">
    <property type="entry name" value="Peptidase_M1"/>
    <property type="match status" value="1"/>
</dbReference>
<name>A0AAN6GHR9_9BASI</name>
<evidence type="ECO:0000259" key="14">
    <source>
        <dbReference type="Pfam" id="PF17900"/>
    </source>
</evidence>
<dbReference type="Proteomes" id="UP001176521">
    <property type="component" value="Unassembled WGS sequence"/>
</dbReference>
<keyword evidence="6 9" id="KW-0862">Zinc</keyword>
<evidence type="ECO:0000259" key="12">
    <source>
        <dbReference type="Pfam" id="PF01433"/>
    </source>
</evidence>
<dbReference type="EMBL" id="JAPDMQ010000050">
    <property type="protein sequence ID" value="KAK0538067.1"/>
    <property type="molecule type" value="Genomic_DNA"/>
</dbReference>
<feature type="site" description="Transition state stabilizer" evidence="10">
    <location>
        <position position="439"/>
    </location>
</feature>
<dbReference type="GO" id="GO:0006508">
    <property type="term" value="P:proteolysis"/>
    <property type="evidence" value="ECO:0007669"/>
    <property type="project" value="UniProtKB-KW"/>
</dbReference>
<dbReference type="InterPro" id="IPR045357">
    <property type="entry name" value="Aminopeptidase_N-like_N"/>
</dbReference>
<keyword evidence="4 9" id="KW-0479">Metal-binding</keyword>
<keyword evidence="3 11" id="KW-0645">Protease</keyword>
<dbReference type="SUPFAM" id="SSF63737">
    <property type="entry name" value="Leukotriene A4 hydrolase N-terminal domain"/>
    <property type="match status" value="1"/>
</dbReference>
<reference evidence="15" key="1">
    <citation type="journal article" date="2023" name="PhytoFront">
        <title>Draft Genome Resources of Seven Strains of Tilletia horrida, Causal Agent of Kernel Smut of Rice.</title>
        <authorList>
            <person name="Khanal S."/>
            <person name="Antony Babu S."/>
            <person name="Zhou X.G."/>
        </authorList>
    </citation>
    <scope>NUCLEOTIDE SEQUENCE</scope>
    <source>
        <strain evidence="15">TX3</strain>
    </source>
</reference>
<evidence type="ECO:0000256" key="9">
    <source>
        <dbReference type="PIRSR" id="PIRSR634016-3"/>
    </source>
</evidence>
<proteinExistence type="inferred from homology"/>
<evidence type="ECO:0000313" key="16">
    <source>
        <dbReference type="Proteomes" id="UP001176521"/>
    </source>
</evidence>
<feature type="binding site" evidence="9">
    <location>
        <position position="353"/>
    </location>
    <ligand>
        <name>Zn(2+)</name>
        <dbReference type="ChEBI" id="CHEBI:29105"/>
        <note>catalytic</note>
    </ligand>
</feature>
<dbReference type="GO" id="GO:0005737">
    <property type="term" value="C:cytoplasm"/>
    <property type="evidence" value="ECO:0007669"/>
    <property type="project" value="TreeGrafter"/>
</dbReference>
<organism evidence="15 16">
    <name type="scientific">Tilletia horrida</name>
    <dbReference type="NCBI Taxonomy" id="155126"/>
    <lineage>
        <taxon>Eukaryota</taxon>
        <taxon>Fungi</taxon>
        <taxon>Dikarya</taxon>
        <taxon>Basidiomycota</taxon>
        <taxon>Ustilaginomycotina</taxon>
        <taxon>Exobasidiomycetes</taxon>
        <taxon>Tilletiales</taxon>
        <taxon>Tilletiaceae</taxon>
        <taxon>Tilletia</taxon>
    </lineage>
</organism>
<evidence type="ECO:0000256" key="3">
    <source>
        <dbReference type="ARBA" id="ARBA00022670"/>
    </source>
</evidence>
<dbReference type="InterPro" id="IPR034016">
    <property type="entry name" value="M1_APN-typ"/>
</dbReference>
<evidence type="ECO:0000256" key="8">
    <source>
        <dbReference type="PIRSR" id="PIRSR634016-1"/>
    </source>
</evidence>
<dbReference type="Gene3D" id="1.10.390.10">
    <property type="entry name" value="Neutral Protease Domain 2"/>
    <property type="match status" value="1"/>
</dbReference>
<dbReference type="GO" id="GO:0042277">
    <property type="term" value="F:peptide binding"/>
    <property type="evidence" value="ECO:0007669"/>
    <property type="project" value="TreeGrafter"/>
</dbReference>
<dbReference type="Gene3D" id="2.60.40.1730">
    <property type="entry name" value="tricorn interacting facor f3 domain"/>
    <property type="match status" value="1"/>
</dbReference>
<feature type="domain" description="ERAP1-like C-terminal" evidence="13">
    <location>
        <begin position="579"/>
        <end position="899"/>
    </location>
</feature>
<dbReference type="Pfam" id="PF17900">
    <property type="entry name" value="Peptidase_M1_N"/>
    <property type="match status" value="1"/>
</dbReference>
<dbReference type="Gene3D" id="2.60.40.1910">
    <property type="match status" value="1"/>
</dbReference>
<dbReference type="PANTHER" id="PTHR11533">
    <property type="entry name" value="PROTEASE M1 ZINC METALLOPROTEASE"/>
    <property type="match status" value="1"/>
</dbReference>
<dbReference type="GO" id="GO:0008270">
    <property type="term" value="F:zinc ion binding"/>
    <property type="evidence" value="ECO:0007669"/>
    <property type="project" value="UniProtKB-UniRule"/>
</dbReference>
<evidence type="ECO:0000256" key="5">
    <source>
        <dbReference type="ARBA" id="ARBA00022801"/>
    </source>
</evidence>
<sequence>MSADEQESKWFRLPAGVKPLHYDLLLKSDLKAVVFQGVVAIKVEVIEDVQVIELNSAKLHLSKALLAGSNSVNDGVLDIAKDEAHGRASIKLKAPLKVGTSALLTIAFGAKIADDLTGYVRTLLLFIRYVTTSEEDGVKTTSALTQLAPVSARRAFPCWDEPGIKVECSFSMIHRSETVALANMPVKSTQVVDSAEQAKLLRSSDLPLDGTLEQSKDHDSEWTLTRFEKAPKMSSYLLTWANGPFKYLEHSYTSPITGKTIPLRIYATPSQISQAQFALDMKAKGLPIYEEIFGLAFPLPKLDTLVVSDFAFGAMEGFGLITGRTTAFLFDEKNAGLAAQRRSAEVQTHEVAHQWFGNLTTFVWWDNLWLNESFATLMGSVVVLDRLFPEWKVKSLFVNTQLARALELDAKRSSHPIEIPLRGENVEDGVNQIFDAISYAKGGSVLNMLSNMVGEATFLKGVSLYLKKHVWSNTVTKNLWEGISEASGIDIGKVMAPWILKQGFPVITVSEHTNRIKVRQNRFLLTGDVTPEEDETLWYVPLAMRTAQEDGSVKTDQSVVLDMKRELELPMPDAKTKVWKFNADTIGVYRVAYPPALLARLGTEAAKPDSIFTLEDRVGLVSDASTLARAGYSKTPAALDLIWTLRADKAYLVNDAIASTLNSLRSVWFEQAEEVREALKRLSAVIFGPLARRLGFDSQEGESSETRDLRTTAISAAASASDPWVLAQCKERFAPLLDGEDDSQIPKDLMQPIFRAVARNGGEREYEALLRLYRRSKIPSQKNAALVALCNSADQTLVDRTVALLFGGSDDIRQQDWVFVFMALASNPTSRRAWWAHFQKNWQKIYDAFEASPSLSRLVDASIGQLTEPADLDDVEAFFKEKETSKYSMGLQQGLDSIRTNSRWLKCDAADVAGWLKAQAFMS</sequence>
<comment type="caution">
    <text evidence="15">The sequence shown here is derived from an EMBL/GenBank/DDBJ whole genome shotgun (WGS) entry which is preliminary data.</text>
</comment>
<protein>
    <recommendedName>
        <fullName evidence="11">Aminopeptidase</fullName>
        <ecNumber evidence="11">3.4.11.-</ecNumber>
    </recommendedName>
</protein>
<evidence type="ECO:0000256" key="10">
    <source>
        <dbReference type="PIRSR" id="PIRSR634016-4"/>
    </source>
</evidence>
<dbReference type="InterPro" id="IPR042097">
    <property type="entry name" value="Aminopeptidase_N-like_N_sf"/>
</dbReference>
<accession>A0AAN6GHR9</accession>
<dbReference type="FunFam" id="1.25.50.20:FF:000002">
    <property type="entry name" value="Aminopeptidase"/>
    <property type="match status" value="1"/>
</dbReference>
<dbReference type="InterPro" id="IPR014782">
    <property type="entry name" value="Peptidase_M1_dom"/>
</dbReference>
<evidence type="ECO:0000256" key="4">
    <source>
        <dbReference type="ARBA" id="ARBA00022723"/>
    </source>
</evidence>
<dbReference type="FunFam" id="2.60.40.1910:FF:000004">
    <property type="entry name" value="Aminopeptidase"/>
    <property type="match status" value="1"/>
</dbReference>
<gene>
    <name evidence="15" type="primary">APE2_1</name>
    <name evidence="15" type="ORF">OC842_001414</name>
</gene>
<keyword evidence="5 11" id="KW-0378">Hydrolase</keyword>
<feature type="binding site" evidence="9">
    <location>
        <position position="349"/>
    </location>
    <ligand>
        <name>Zn(2+)</name>
        <dbReference type="ChEBI" id="CHEBI:29105"/>
        <note>catalytic</note>
    </ligand>
</feature>
<dbReference type="GO" id="GO:0005615">
    <property type="term" value="C:extracellular space"/>
    <property type="evidence" value="ECO:0007669"/>
    <property type="project" value="TreeGrafter"/>
</dbReference>
<evidence type="ECO:0000256" key="6">
    <source>
        <dbReference type="ARBA" id="ARBA00022833"/>
    </source>
</evidence>
<evidence type="ECO:0000256" key="7">
    <source>
        <dbReference type="ARBA" id="ARBA00023049"/>
    </source>
</evidence>
<evidence type="ECO:0000259" key="13">
    <source>
        <dbReference type="Pfam" id="PF11838"/>
    </source>
</evidence>
<feature type="domain" description="Peptidase M1 membrane alanine aminopeptidase" evidence="12">
    <location>
        <begin position="277"/>
        <end position="498"/>
    </location>
</feature>
<comment type="cofactor">
    <cofactor evidence="9 11">
        <name>Zn(2+)</name>
        <dbReference type="ChEBI" id="CHEBI:29105"/>
    </cofactor>
    <text evidence="9 11">Binds 1 zinc ion per subunit.</text>
</comment>
<evidence type="ECO:0000313" key="15">
    <source>
        <dbReference type="EMBL" id="KAK0538067.1"/>
    </source>
</evidence>
<evidence type="ECO:0000256" key="11">
    <source>
        <dbReference type="RuleBase" id="RU364040"/>
    </source>
</evidence>
<dbReference type="EC" id="3.4.11.-" evidence="11"/>
<dbReference type="InterPro" id="IPR050344">
    <property type="entry name" value="Peptidase_M1_aminopeptidases"/>
</dbReference>
<dbReference type="Pfam" id="PF11838">
    <property type="entry name" value="ERAP1_C"/>
    <property type="match status" value="1"/>
</dbReference>
<keyword evidence="7 11" id="KW-0482">Metalloprotease</keyword>
<feature type="binding site" evidence="9">
    <location>
        <position position="372"/>
    </location>
    <ligand>
        <name>Zn(2+)</name>
        <dbReference type="ChEBI" id="CHEBI:29105"/>
        <note>catalytic</note>
    </ligand>
</feature>
<feature type="active site" description="Proton acceptor" evidence="8">
    <location>
        <position position="350"/>
    </location>
</feature>
<feature type="domain" description="Aminopeptidase N-like N-terminal" evidence="14">
    <location>
        <begin position="18"/>
        <end position="193"/>
    </location>
</feature>
<dbReference type="CDD" id="cd09601">
    <property type="entry name" value="M1_APN-Q_like"/>
    <property type="match status" value="1"/>
</dbReference>
<keyword evidence="2 11" id="KW-0031">Aminopeptidase</keyword>
<dbReference type="GO" id="GO:0016020">
    <property type="term" value="C:membrane"/>
    <property type="evidence" value="ECO:0007669"/>
    <property type="project" value="TreeGrafter"/>
</dbReference>
<dbReference type="GO" id="GO:0043171">
    <property type="term" value="P:peptide catabolic process"/>
    <property type="evidence" value="ECO:0007669"/>
    <property type="project" value="TreeGrafter"/>
</dbReference>
<evidence type="ECO:0000256" key="2">
    <source>
        <dbReference type="ARBA" id="ARBA00022438"/>
    </source>
</evidence>
<dbReference type="InterPro" id="IPR024571">
    <property type="entry name" value="ERAP1-like_C_dom"/>
</dbReference>
<dbReference type="GO" id="GO:0070006">
    <property type="term" value="F:metalloaminopeptidase activity"/>
    <property type="evidence" value="ECO:0007669"/>
    <property type="project" value="TreeGrafter"/>
</dbReference>
<keyword evidence="16" id="KW-1185">Reference proteome</keyword>
<comment type="similarity">
    <text evidence="1 11">Belongs to the peptidase M1 family.</text>
</comment>
<dbReference type="PANTHER" id="PTHR11533:SF174">
    <property type="entry name" value="PUROMYCIN-SENSITIVE AMINOPEPTIDASE-RELATED"/>
    <property type="match status" value="1"/>
</dbReference>
<dbReference type="AlphaFoldDB" id="A0AAN6GHR9"/>
<dbReference type="Gene3D" id="1.25.50.20">
    <property type="match status" value="1"/>
</dbReference>
<dbReference type="FunFam" id="1.10.390.10:FF:000006">
    <property type="entry name" value="Puromycin-sensitive aminopeptidase"/>
    <property type="match status" value="1"/>
</dbReference>
<dbReference type="SUPFAM" id="SSF55486">
    <property type="entry name" value="Metalloproteases ('zincins'), catalytic domain"/>
    <property type="match status" value="1"/>
</dbReference>
<evidence type="ECO:0000256" key="1">
    <source>
        <dbReference type="ARBA" id="ARBA00010136"/>
    </source>
</evidence>